<evidence type="ECO:0000259" key="1">
    <source>
        <dbReference type="Pfam" id="PF13490"/>
    </source>
</evidence>
<gene>
    <name evidence="2" type="ORF">COY37_04325</name>
</gene>
<proteinExistence type="predicted"/>
<reference evidence="3" key="1">
    <citation type="submission" date="2017-09" db="EMBL/GenBank/DDBJ databases">
        <title>Depth-based differentiation of microbial function through sediment-hosted aquifers and enrichment of novel symbionts in the deep terrestrial subsurface.</title>
        <authorList>
            <person name="Probst A.J."/>
            <person name="Ladd B."/>
            <person name="Jarett J.K."/>
            <person name="Geller-Mcgrath D.E."/>
            <person name="Sieber C.M.K."/>
            <person name="Emerson J.B."/>
            <person name="Anantharaman K."/>
            <person name="Thomas B.C."/>
            <person name="Malmstrom R."/>
            <person name="Stieglmeier M."/>
            <person name="Klingl A."/>
            <person name="Woyke T."/>
            <person name="Ryan C.M."/>
            <person name="Banfield J.F."/>
        </authorList>
    </citation>
    <scope>NUCLEOTIDE SEQUENCE [LARGE SCALE GENOMIC DNA]</scope>
</reference>
<comment type="caution">
    <text evidence="2">The sequence shown here is derived from an EMBL/GenBank/DDBJ whole genome shotgun (WGS) entry which is preliminary data.</text>
</comment>
<organism evidence="2 3">
    <name type="scientific">Candidatus Aquicultor secundus</name>
    <dbReference type="NCBI Taxonomy" id="1973895"/>
    <lineage>
        <taxon>Bacteria</taxon>
        <taxon>Bacillati</taxon>
        <taxon>Actinomycetota</taxon>
        <taxon>Candidatus Aquicultoria</taxon>
        <taxon>Candidatus Aquicultorales</taxon>
        <taxon>Candidatus Aquicultoraceae</taxon>
        <taxon>Candidatus Aquicultor</taxon>
    </lineage>
</organism>
<dbReference type="EMBL" id="PFNG01000099">
    <property type="protein sequence ID" value="PIZ40207.1"/>
    <property type="molecule type" value="Genomic_DNA"/>
</dbReference>
<dbReference type="Gene3D" id="1.10.10.1320">
    <property type="entry name" value="Anti-sigma factor, zinc-finger domain"/>
    <property type="match status" value="1"/>
</dbReference>
<dbReference type="InterPro" id="IPR027383">
    <property type="entry name" value="Znf_put"/>
</dbReference>
<sequence>MRCRQVEDLLSAYIDDELENGERKAILEHVQACPNCQKTLNSMTVIKQALQMPGGFDVSNELAGKLGAITQHFSKAYSDSQKGEFLSRPFEGSQDMLDDTTKLQSIKVQRERKTLKQKKSHRVHAALKIASSLAVIVLSVAALQSGILTPKPAKPVINKEESKKSNTKVIHKQDLNDSRFVQPPTDSPGKRAQSFSEAVSQIAVKPKLPDANAIDEPNEIYILDAPTLQEKGIRVVYKSGISVIIRPKGKWYDFDAVIKQTPDLKPVDINGIKSFCAEPRKVSQGKDRVLKPAIIIWYEQGIEYTIQGDDTGKIGLNRLLPIARSMR</sequence>
<protein>
    <recommendedName>
        <fullName evidence="1">Putative zinc-finger domain-containing protein</fullName>
    </recommendedName>
</protein>
<feature type="domain" description="Putative zinc-finger" evidence="1">
    <location>
        <begin position="3"/>
        <end position="37"/>
    </location>
</feature>
<name>A0A2M7T8N0_9ACTN</name>
<dbReference type="RefSeq" id="WP_286678750.1">
    <property type="nucleotide sequence ID" value="NZ_MNXI01000102.1"/>
</dbReference>
<dbReference type="InterPro" id="IPR041916">
    <property type="entry name" value="Anti_sigma_zinc_sf"/>
</dbReference>
<dbReference type="Pfam" id="PF13490">
    <property type="entry name" value="zf-HC2"/>
    <property type="match status" value="1"/>
</dbReference>
<evidence type="ECO:0000313" key="3">
    <source>
        <dbReference type="Proteomes" id="UP000230956"/>
    </source>
</evidence>
<evidence type="ECO:0000313" key="2">
    <source>
        <dbReference type="EMBL" id="PIZ40207.1"/>
    </source>
</evidence>
<dbReference type="Proteomes" id="UP000230956">
    <property type="component" value="Unassembled WGS sequence"/>
</dbReference>
<dbReference type="AlphaFoldDB" id="A0A2M7T8N0"/>
<accession>A0A2M7T8N0</accession>